<accession>A0AAN9LZV3</accession>
<evidence type="ECO:0000313" key="2">
    <source>
        <dbReference type="Proteomes" id="UP001367508"/>
    </source>
</evidence>
<proteinExistence type="predicted"/>
<dbReference type="EMBL" id="JAYMYQ010000003">
    <property type="protein sequence ID" value="KAK7345510.1"/>
    <property type="molecule type" value="Genomic_DNA"/>
</dbReference>
<name>A0AAN9LZV3_CANGL</name>
<organism evidence="1 2">
    <name type="scientific">Canavalia gladiata</name>
    <name type="common">Sword bean</name>
    <name type="synonym">Dolichos gladiatus</name>
    <dbReference type="NCBI Taxonomy" id="3824"/>
    <lineage>
        <taxon>Eukaryota</taxon>
        <taxon>Viridiplantae</taxon>
        <taxon>Streptophyta</taxon>
        <taxon>Embryophyta</taxon>
        <taxon>Tracheophyta</taxon>
        <taxon>Spermatophyta</taxon>
        <taxon>Magnoliopsida</taxon>
        <taxon>eudicotyledons</taxon>
        <taxon>Gunneridae</taxon>
        <taxon>Pentapetalae</taxon>
        <taxon>rosids</taxon>
        <taxon>fabids</taxon>
        <taxon>Fabales</taxon>
        <taxon>Fabaceae</taxon>
        <taxon>Papilionoideae</taxon>
        <taxon>50 kb inversion clade</taxon>
        <taxon>NPAAA clade</taxon>
        <taxon>indigoferoid/millettioid clade</taxon>
        <taxon>Phaseoleae</taxon>
        <taxon>Canavalia</taxon>
    </lineage>
</organism>
<dbReference type="Proteomes" id="UP001367508">
    <property type="component" value="Unassembled WGS sequence"/>
</dbReference>
<comment type="caution">
    <text evidence="1">The sequence shown here is derived from an EMBL/GenBank/DDBJ whole genome shotgun (WGS) entry which is preliminary data.</text>
</comment>
<evidence type="ECO:0000313" key="1">
    <source>
        <dbReference type="EMBL" id="KAK7345510.1"/>
    </source>
</evidence>
<reference evidence="1 2" key="1">
    <citation type="submission" date="2024-01" db="EMBL/GenBank/DDBJ databases">
        <title>The genomes of 5 underutilized Papilionoideae crops provide insights into root nodulation and disease resistanc.</title>
        <authorList>
            <person name="Jiang F."/>
        </authorList>
    </citation>
    <scope>NUCLEOTIDE SEQUENCE [LARGE SCALE GENOMIC DNA]</scope>
    <source>
        <strain evidence="1">LVBAO_FW01</strain>
        <tissue evidence="1">Leaves</tissue>
    </source>
</reference>
<gene>
    <name evidence="1" type="ORF">VNO77_16114</name>
</gene>
<dbReference type="AlphaFoldDB" id="A0AAN9LZV3"/>
<keyword evidence="2" id="KW-1185">Reference proteome</keyword>
<sequence>MPIETGFSNVKNDSDTLAHEFNWRASRFLKKAFSSKTPQEEKESFSEILCSYLYPFSLTFQNPSFSIIRVWQGMFFTGGNPWNAVPN</sequence>
<protein>
    <submittedName>
        <fullName evidence="1">Uncharacterized protein</fullName>
    </submittedName>
</protein>